<dbReference type="RefSeq" id="WP_015848179.1">
    <property type="nucleotide sequence ID" value="NC_012912.1"/>
</dbReference>
<accession>C6CN84</accession>
<protein>
    <submittedName>
        <fullName evidence="1">Uncharacterized protein</fullName>
    </submittedName>
</protein>
<sequence length="47" mass="5238">MYDDDKSLCMVLDAGFDFIFDTDDQSGDLNGGLTPILYGNPEENVYL</sequence>
<dbReference type="HOGENOM" id="CLU_3167358_0_0_6"/>
<evidence type="ECO:0000313" key="1">
    <source>
        <dbReference type="EMBL" id="ACT08677.1"/>
    </source>
</evidence>
<proteinExistence type="predicted"/>
<evidence type="ECO:0000313" key="2">
    <source>
        <dbReference type="Proteomes" id="UP000002735"/>
    </source>
</evidence>
<dbReference type="EMBL" id="CP001655">
    <property type="protein sequence ID" value="ACT08677.1"/>
    <property type="molecule type" value="Genomic_DNA"/>
</dbReference>
<dbReference type="AlphaFoldDB" id="C6CN84"/>
<dbReference type="KEGG" id="dze:Dd1591_3877"/>
<dbReference type="STRING" id="561229.Dd1591_3877"/>
<name>C6CN84_DICC1</name>
<dbReference type="GeneID" id="45082399"/>
<organism evidence="1 2">
    <name type="scientific">Dickeya chrysanthemi (strain Ech1591)</name>
    <name type="common">Dickeya zeae (strain Ech1591)</name>
    <dbReference type="NCBI Taxonomy" id="561229"/>
    <lineage>
        <taxon>Bacteria</taxon>
        <taxon>Pseudomonadati</taxon>
        <taxon>Pseudomonadota</taxon>
        <taxon>Gammaproteobacteria</taxon>
        <taxon>Enterobacterales</taxon>
        <taxon>Pectobacteriaceae</taxon>
        <taxon>Dickeya</taxon>
    </lineage>
</organism>
<gene>
    <name evidence="1" type="ordered locus">Dd1591_3877</name>
</gene>
<reference evidence="1 2" key="1">
    <citation type="submission" date="2009-06" db="EMBL/GenBank/DDBJ databases">
        <title>Complete sequence of Dickeya zeae Ech1591.</title>
        <authorList>
            <consortium name="US DOE Joint Genome Institute"/>
            <person name="Lucas S."/>
            <person name="Copeland A."/>
            <person name="Lapidus A."/>
            <person name="Glavina del Rio T."/>
            <person name="Tice H."/>
            <person name="Bruce D."/>
            <person name="Goodwin L."/>
            <person name="Pitluck S."/>
            <person name="Chertkov O."/>
            <person name="Brettin T."/>
            <person name="Detter J.C."/>
            <person name="Han C."/>
            <person name="Larimer F."/>
            <person name="Land M."/>
            <person name="Hauser L."/>
            <person name="Kyrpides N."/>
            <person name="Ovchinnikova G."/>
            <person name="Balakrishnan V."/>
            <person name="Glasner J."/>
            <person name="Perna N.T."/>
        </authorList>
    </citation>
    <scope>NUCLEOTIDE SEQUENCE [LARGE SCALE GENOMIC DNA]</scope>
    <source>
        <strain evidence="1 2">Ech1591</strain>
    </source>
</reference>
<dbReference type="Proteomes" id="UP000002735">
    <property type="component" value="Chromosome"/>
</dbReference>